<evidence type="ECO:0000313" key="2">
    <source>
        <dbReference type="Proteomes" id="UP000620596"/>
    </source>
</evidence>
<keyword evidence="2" id="KW-1185">Reference proteome</keyword>
<proteinExistence type="predicted"/>
<dbReference type="AlphaFoldDB" id="A0A916WEK4"/>
<protein>
    <submittedName>
        <fullName evidence="1">Uncharacterized protein</fullName>
    </submittedName>
</protein>
<comment type="caution">
    <text evidence="1">The sequence shown here is derived from an EMBL/GenBank/DDBJ whole genome shotgun (WGS) entry which is preliminary data.</text>
</comment>
<name>A0A916WEK4_9BURK</name>
<reference evidence="1" key="2">
    <citation type="submission" date="2020-09" db="EMBL/GenBank/DDBJ databases">
        <authorList>
            <person name="Sun Q."/>
            <person name="Zhou Y."/>
        </authorList>
    </citation>
    <scope>NUCLEOTIDE SEQUENCE</scope>
    <source>
        <strain evidence="1">CGMCC 1.15322</strain>
    </source>
</reference>
<organism evidence="1 2">
    <name type="scientific">Polaromonas eurypsychrophila</name>
    <dbReference type="NCBI Taxonomy" id="1614635"/>
    <lineage>
        <taxon>Bacteria</taxon>
        <taxon>Pseudomonadati</taxon>
        <taxon>Pseudomonadota</taxon>
        <taxon>Betaproteobacteria</taxon>
        <taxon>Burkholderiales</taxon>
        <taxon>Comamonadaceae</taxon>
        <taxon>Polaromonas</taxon>
    </lineage>
</organism>
<dbReference type="Proteomes" id="UP000620596">
    <property type="component" value="Unassembled WGS sequence"/>
</dbReference>
<dbReference type="RefSeq" id="WP_373288295.1">
    <property type="nucleotide sequence ID" value="NZ_BMIG01000003.1"/>
</dbReference>
<gene>
    <name evidence="1" type="ORF">GCM10011496_10000</name>
</gene>
<sequence length="88" mass="9597">MSVVQAAPGKILRWRGRELYACMAPGLAPAELLDAPGRHLHAKQPCAHPGRHEIAVYFSKAAGVLQPAKAKAQVKSEGRRGKVFMKQR</sequence>
<accession>A0A916WEK4</accession>
<reference evidence="1" key="1">
    <citation type="journal article" date="2014" name="Int. J. Syst. Evol. Microbiol.">
        <title>Complete genome sequence of Corynebacterium casei LMG S-19264T (=DSM 44701T), isolated from a smear-ripened cheese.</title>
        <authorList>
            <consortium name="US DOE Joint Genome Institute (JGI-PGF)"/>
            <person name="Walter F."/>
            <person name="Albersmeier A."/>
            <person name="Kalinowski J."/>
            <person name="Ruckert C."/>
        </authorList>
    </citation>
    <scope>NUCLEOTIDE SEQUENCE</scope>
    <source>
        <strain evidence="1">CGMCC 1.15322</strain>
    </source>
</reference>
<evidence type="ECO:0000313" key="1">
    <source>
        <dbReference type="EMBL" id="GGA91129.1"/>
    </source>
</evidence>
<dbReference type="EMBL" id="BMIG01000003">
    <property type="protein sequence ID" value="GGA91129.1"/>
    <property type="molecule type" value="Genomic_DNA"/>
</dbReference>